<sequence length="446" mass="49270">MKIKILLLVVGCIVIISFYFIYQNRSIDERTDDTYIYVSPDGSDQNDGTISSPFRTLKQAALKATAGTTVFVREGTYYESLYVEHSGTKSKPINFKNYQDEKVIISGKHLKEPKEDTALIEIHNKDYITIQGFTVEELTTSHEDATVMGINVSGTSSHITLKQNHVHSIATHVDDGNAHGIAVYGTGKMEDIQVLDNTVENLTLGASEALVLNGNINGFLIANNIVRQNNNIGIDLIGYEGTASDNDFVRNGIVENNEVYNNSSYGNPAYGDEYTAGGIYVDGGSNITIRQNKVYGNDIGIEATSEHYGKNASEIHITNNEVYDNAFTGISIGGYDEKRGGTIGSIISENIIYGNDTKGLEGGQLLLQYYVTDNRIEKNKVSASSSQIFLVNIHEKNSGNTLSHNTYLNETGEEGLWIWKDEEFNSFSSYQRSTNNDLDSKYINDK</sequence>
<keyword evidence="6" id="KW-1185">Reference proteome</keyword>
<dbReference type="InterPro" id="IPR012334">
    <property type="entry name" value="Pectin_lyas_fold"/>
</dbReference>
<evidence type="ECO:0008006" key="7">
    <source>
        <dbReference type="Google" id="ProtNLM"/>
    </source>
</evidence>
<proteinExistence type="predicted"/>
<evidence type="ECO:0000256" key="4">
    <source>
        <dbReference type="SAM" id="Phobius"/>
    </source>
</evidence>
<name>A0A920C8L6_9BACI</name>
<organism evidence="5 6">
    <name type="scientific">Ornithinibacillus bavariensis</name>
    <dbReference type="NCBI Taxonomy" id="545502"/>
    <lineage>
        <taxon>Bacteria</taxon>
        <taxon>Bacillati</taxon>
        <taxon>Bacillota</taxon>
        <taxon>Bacilli</taxon>
        <taxon>Bacillales</taxon>
        <taxon>Bacillaceae</taxon>
        <taxon>Ornithinibacillus</taxon>
    </lineage>
</organism>
<evidence type="ECO:0000313" key="6">
    <source>
        <dbReference type="Proteomes" id="UP000676917"/>
    </source>
</evidence>
<dbReference type="InterPro" id="IPR006626">
    <property type="entry name" value="PbH1"/>
</dbReference>
<dbReference type="EMBL" id="BORP01000006">
    <property type="protein sequence ID" value="GIO28344.1"/>
    <property type="molecule type" value="Genomic_DNA"/>
</dbReference>
<feature type="transmembrane region" description="Helical" evidence="4">
    <location>
        <begin position="5"/>
        <end position="22"/>
    </location>
</feature>
<evidence type="ECO:0000256" key="2">
    <source>
        <dbReference type="ARBA" id="ARBA00022525"/>
    </source>
</evidence>
<protein>
    <recommendedName>
        <fullName evidence="7">DUF1565 domain-containing protein</fullName>
    </recommendedName>
</protein>
<dbReference type="InterPro" id="IPR052052">
    <property type="entry name" value="Polysaccharide_Lyase_9"/>
</dbReference>
<dbReference type="SUPFAM" id="SSF51126">
    <property type="entry name" value="Pectin lyase-like"/>
    <property type="match status" value="1"/>
</dbReference>
<dbReference type="AlphaFoldDB" id="A0A920C8L6"/>
<evidence type="ECO:0000256" key="1">
    <source>
        <dbReference type="ARBA" id="ARBA00004613"/>
    </source>
</evidence>
<accession>A0A920C8L6</accession>
<dbReference type="PANTHER" id="PTHR40088">
    <property type="entry name" value="PECTATE LYASE (EUROFUNG)"/>
    <property type="match status" value="1"/>
</dbReference>
<evidence type="ECO:0000256" key="3">
    <source>
        <dbReference type="ARBA" id="ARBA00022729"/>
    </source>
</evidence>
<keyword evidence="4" id="KW-0812">Transmembrane</keyword>
<dbReference type="GO" id="GO:0005576">
    <property type="term" value="C:extracellular region"/>
    <property type="evidence" value="ECO:0007669"/>
    <property type="project" value="UniProtKB-SubCell"/>
</dbReference>
<keyword evidence="3" id="KW-0732">Signal</keyword>
<comment type="subcellular location">
    <subcellularLocation>
        <location evidence="1">Secreted</location>
    </subcellularLocation>
</comment>
<keyword evidence="4" id="KW-1133">Transmembrane helix</keyword>
<keyword evidence="2" id="KW-0964">Secreted</keyword>
<dbReference type="Proteomes" id="UP000676917">
    <property type="component" value="Unassembled WGS sequence"/>
</dbReference>
<dbReference type="Gene3D" id="2.160.20.10">
    <property type="entry name" value="Single-stranded right-handed beta-helix, Pectin lyase-like"/>
    <property type="match status" value="1"/>
</dbReference>
<reference evidence="5" key="1">
    <citation type="submission" date="2021-03" db="EMBL/GenBank/DDBJ databases">
        <title>Antimicrobial resistance genes in bacteria isolated from Japanese honey, and their potential for conferring macrolide and lincosamide resistance in the American foulbrood pathogen Paenibacillus larvae.</title>
        <authorList>
            <person name="Okamoto M."/>
            <person name="Kumagai M."/>
            <person name="Kanamori H."/>
            <person name="Takamatsu D."/>
        </authorList>
    </citation>
    <scope>NUCLEOTIDE SEQUENCE</scope>
    <source>
        <strain evidence="5">J43TS3</strain>
    </source>
</reference>
<dbReference type="SMART" id="SM00710">
    <property type="entry name" value="PbH1"/>
    <property type="match status" value="7"/>
</dbReference>
<comment type="caution">
    <text evidence="5">The sequence shown here is derived from an EMBL/GenBank/DDBJ whole genome shotgun (WGS) entry which is preliminary data.</text>
</comment>
<gene>
    <name evidence="5" type="primary">ywoF</name>
    <name evidence="5" type="ORF">J43TS3_29550</name>
</gene>
<dbReference type="GO" id="GO:0016837">
    <property type="term" value="F:carbon-oxygen lyase activity, acting on polysaccharides"/>
    <property type="evidence" value="ECO:0007669"/>
    <property type="project" value="TreeGrafter"/>
</dbReference>
<keyword evidence="4" id="KW-0472">Membrane</keyword>
<dbReference type="PANTHER" id="PTHR40088:SF2">
    <property type="entry name" value="SECRETED SUGAR HYDROLASE"/>
    <property type="match status" value="1"/>
</dbReference>
<dbReference type="RefSeq" id="WP_212921789.1">
    <property type="nucleotide sequence ID" value="NZ_BORP01000006.1"/>
</dbReference>
<evidence type="ECO:0000313" key="5">
    <source>
        <dbReference type="EMBL" id="GIO28344.1"/>
    </source>
</evidence>
<dbReference type="InterPro" id="IPR011050">
    <property type="entry name" value="Pectin_lyase_fold/virulence"/>
</dbReference>